<dbReference type="RefSeq" id="WP_038018363.1">
    <property type="nucleotide sequence ID" value="NZ_JPKR02000004.1"/>
</dbReference>
<dbReference type="AlphaFoldDB" id="A0A095TEF1"/>
<dbReference type="OrthoDB" id="6556053at2"/>
<comment type="caution">
    <text evidence="2">The sequence shown here is derived from an EMBL/GenBank/DDBJ whole genome shotgun (WGS) entry which is preliminary data.</text>
</comment>
<accession>A0A095TEF1</accession>
<reference evidence="2" key="1">
    <citation type="submission" date="2014-12" db="EMBL/GenBank/DDBJ databases">
        <title>The draft genome of the Tatumella morbirosei type strain, LMG23360T isolated from pineapple rot.</title>
        <authorList>
            <person name="Smits T.H."/>
            <person name="Palmer M."/>
            <person name="Venter S.N."/>
            <person name="Duffy B."/>
            <person name="Steenkamp E.T."/>
            <person name="Chan W.Y."/>
            <person name="Coutinho T.A."/>
            <person name="Coetzee M.P."/>
            <person name="De Maayer P."/>
        </authorList>
    </citation>
    <scope>NUCLEOTIDE SEQUENCE [LARGE SCALE GENOMIC DNA]</scope>
    <source>
        <strain evidence="2">LMG 23360</strain>
    </source>
</reference>
<keyword evidence="1" id="KW-0732">Signal</keyword>
<feature type="chain" id="PRO_5001918321" description="Pilus assembly protein" evidence="1">
    <location>
        <begin position="19"/>
        <end position="141"/>
    </location>
</feature>
<dbReference type="EMBL" id="JPKR02000004">
    <property type="protein sequence ID" value="KGD75057.1"/>
    <property type="molecule type" value="Genomic_DNA"/>
</dbReference>
<dbReference type="Proteomes" id="UP000029577">
    <property type="component" value="Unassembled WGS sequence"/>
</dbReference>
<name>A0A095TEF1_9GAMM</name>
<evidence type="ECO:0000313" key="2">
    <source>
        <dbReference type="EMBL" id="KGD75057.1"/>
    </source>
</evidence>
<dbReference type="eggNOG" id="ENOG5031PK6">
    <property type="taxonomic scope" value="Bacteria"/>
</dbReference>
<organism evidence="2 3">
    <name type="scientific">Tatumella morbirosei</name>
    <dbReference type="NCBI Taxonomy" id="642227"/>
    <lineage>
        <taxon>Bacteria</taxon>
        <taxon>Pseudomonadati</taxon>
        <taxon>Pseudomonadota</taxon>
        <taxon>Gammaproteobacteria</taxon>
        <taxon>Enterobacterales</taxon>
        <taxon>Erwiniaceae</taxon>
        <taxon>Tatumella</taxon>
    </lineage>
</organism>
<dbReference type="STRING" id="642227.HA49_07240"/>
<protein>
    <recommendedName>
        <fullName evidence="4">Pilus assembly protein</fullName>
    </recommendedName>
</protein>
<proteinExistence type="predicted"/>
<evidence type="ECO:0000313" key="3">
    <source>
        <dbReference type="Proteomes" id="UP000029577"/>
    </source>
</evidence>
<evidence type="ECO:0000256" key="1">
    <source>
        <dbReference type="SAM" id="SignalP"/>
    </source>
</evidence>
<keyword evidence="3" id="KW-1185">Reference proteome</keyword>
<gene>
    <name evidence="2" type="ORF">HA49_07240</name>
</gene>
<sequence length="141" mass="15916">MRQWILLFIGLWSCAATAAQGYQFQLKGRSDIDQEILVSEVVSFHQFLGGSLAVQWYLNDADALAERIRQRLINAGISPNRVRLQKKPVQNTTSQVALVSITLTTKKNDALCQSRKSTYHFDSYPELGCAIDNNLNTSLRR</sequence>
<evidence type="ECO:0008006" key="4">
    <source>
        <dbReference type="Google" id="ProtNLM"/>
    </source>
</evidence>
<feature type="signal peptide" evidence="1">
    <location>
        <begin position="1"/>
        <end position="18"/>
    </location>
</feature>